<evidence type="ECO:0000256" key="5">
    <source>
        <dbReference type="SAM" id="MobiDB-lite"/>
    </source>
</evidence>
<evidence type="ECO:0000256" key="1">
    <source>
        <dbReference type="ARBA" id="ARBA00009748"/>
    </source>
</evidence>
<protein>
    <recommendedName>
        <fullName evidence="4">Non-specific lipid-transfer protein</fullName>
    </recommendedName>
</protein>
<evidence type="ECO:0000313" key="8">
    <source>
        <dbReference type="EMBL" id="CAI9112889.1"/>
    </source>
</evidence>
<evidence type="ECO:0000256" key="3">
    <source>
        <dbReference type="ARBA" id="ARBA00023121"/>
    </source>
</evidence>
<dbReference type="InterPro" id="IPR036312">
    <property type="entry name" value="Bifun_inhib/LTP/seed_sf"/>
</dbReference>
<accession>A0AAV1E1M1</accession>
<dbReference type="SUPFAM" id="SSF47699">
    <property type="entry name" value="Bifunctional inhibitor/lipid-transfer protein/seed storage 2S albumin"/>
    <property type="match status" value="1"/>
</dbReference>
<feature type="region of interest" description="Disordered" evidence="5">
    <location>
        <begin position="386"/>
        <end position="432"/>
    </location>
</feature>
<dbReference type="PRINTS" id="PR00382">
    <property type="entry name" value="LIPIDTRNSFER"/>
</dbReference>
<proteinExistence type="inferred from homology"/>
<dbReference type="Pfam" id="PF00234">
    <property type="entry name" value="Tryp_alpha_amyl"/>
    <property type="match status" value="1"/>
</dbReference>
<dbReference type="InterPro" id="IPR000528">
    <property type="entry name" value="Plant_nsLTP"/>
</dbReference>
<comment type="similarity">
    <text evidence="1 4">Belongs to the plant LTP family.</text>
</comment>
<dbReference type="PANTHER" id="PTHR33076">
    <property type="entry name" value="NON-SPECIFIC LIPID-TRANSFER PROTEIN 2-RELATED"/>
    <property type="match status" value="1"/>
</dbReference>
<evidence type="ECO:0000313" key="9">
    <source>
        <dbReference type="Proteomes" id="UP001161247"/>
    </source>
</evidence>
<reference evidence="8" key="1">
    <citation type="submission" date="2023-03" db="EMBL/GenBank/DDBJ databases">
        <authorList>
            <person name="Julca I."/>
        </authorList>
    </citation>
    <scope>NUCLEOTIDE SEQUENCE</scope>
</reference>
<keyword evidence="9" id="KW-1185">Reference proteome</keyword>
<evidence type="ECO:0000256" key="6">
    <source>
        <dbReference type="SAM" id="SignalP"/>
    </source>
</evidence>
<sequence>MGSKSTLLIKLFCVILLGLLILAPHAEAVIGCGTVNNILMPCTLYIRGGPLTRICCSNIKALKASAATKADRQAVCRCLERIAKAKVLARAPRILRQCGVSIPYALNPNINCATIVLEVNFIGTTIELRINKGGLLVLRRYYDDEDLALDSIRIDKFSVWVRTHGVPISLLNYARARDLAKRVRHIALVKEDCVSLRKATYVRAKSQFTAKGILSMFDNSSGASVVPFVFIPIVNDFPPSDNSSPENVFCPFIFAEFSYSESSSLSSPPIHNISTSPARNDDIVICQLERDMAYYASSDEGDFAAHSVKKGFAGASLKCRSKRIQKPKAHRHGMAKKKSSNAIDVGTDTQSSCNSFCMKVKKAQLEAEIPARPKFLVLNKAQSRTKAHSQGGWRMKVESDDEDESESVTVEQIDSQKRHSDDSEAELPTKMKKRSCDAALPVFSFSLQA</sequence>
<dbReference type="SMART" id="SM00499">
    <property type="entry name" value="AAI"/>
    <property type="match status" value="1"/>
</dbReference>
<dbReference type="InterPro" id="IPR016140">
    <property type="entry name" value="Bifunc_inhib/LTP/seed_store"/>
</dbReference>
<feature type="signal peptide" evidence="6">
    <location>
        <begin position="1"/>
        <end position="28"/>
    </location>
</feature>
<evidence type="ECO:0000259" key="7">
    <source>
        <dbReference type="SMART" id="SM00499"/>
    </source>
</evidence>
<comment type="function">
    <text evidence="4">Plant non-specific lipid-transfer proteins transfer phospholipids as well as galactolipids across membranes. May play a role in wax or cutin deposition in the cell walls of expanding epidermal cells and certain secretory tissues.</text>
</comment>
<dbReference type="Gene3D" id="1.10.110.10">
    <property type="entry name" value="Plant lipid-transfer and hydrophobic proteins"/>
    <property type="match status" value="1"/>
</dbReference>
<keyword evidence="3 4" id="KW-0446">Lipid-binding</keyword>
<dbReference type="AlphaFoldDB" id="A0AAV1E1M1"/>
<dbReference type="Proteomes" id="UP001161247">
    <property type="component" value="Chromosome 7"/>
</dbReference>
<dbReference type="EMBL" id="OX459124">
    <property type="protein sequence ID" value="CAI9112889.1"/>
    <property type="molecule type" value="Genomic_DNA"/>
</dbReference>
<name>A0AAV1E1M1_OLDCO</name>
<gene>
    <name evidence="8" type="ORF">OLC1_LOCUS19998</name>
</gene>
<dbReference type="GO" id="GO:0006869">
    <property type="term" value="P:lipid transport"/>
    <property type="evidence" value="ECO:0007669"/>
    <property type="project" value="InterPro"/>
</dbReference>
<keyword evidence="2 4" id="KW-0813">Transport</keyword>
<dbReference type="CDD" id="cd01960">
    <property type="entry name" value="nsLTP1"/>
    <property type="match status" value="1"/>
</dbReference>
<feature type="domain" description="Bifunctional inhibitor/plant lipid transfer protein/seed storage helical" evidence="7">
    <location>
        <begin position="32"/>
        <end position="112"/>
    </location>
</feature>
<organism evidence="8 9">
    <name type="scientific">Oldenlandia corymbosa var. corymbosa</name>
    <dbReference type="NCBI Taxonomy" id="529605"/>
    <lineage>
        <taxon>Eukaryota</taxon>
        <taxon>Viridiplantae</taxon>
        <taxon>Streptophyta</taxon>
        <taxon>Embryophyta</taxon>
        <taxon>Tracheophyta</taxon>
        <taxon>Spermatophyta</taxon>
        <taxon>Magnoliopsida</taxon>
        <taxon>eudicotyledons</taxon>
        <taxon>Gunneridae</taxon>
        <taxon>Pentapetalae</taxon>
        <taxon>asterids</taxon>
        <taxon>lamiids</taxon>
        <taxon>Gentianales</taxon>
        <taxon>Rubiaceae</taxon>
        <taxon>Rubioideae</taxon>
        <taxon>Spermacoceae</taxon>
        <taxon>Hedyotis-Oldenlandia complex</taxon>
        <taxon>Oldenlandia</taxon>
    </lineage>
</organism>
<dbReference type="GO" id="GO:0008289">
    <property type="term" value="F:lipid binding"/>
    <property type="evidence" value="ECO:0007669"/>
    <property type="project" value="UniProtKB-KW"/>
</dbReference>
<evidence type="ECO:0000256" key="4">
    <source>
        <dbReference type="RuleBase" id="RU000628"/>
    </source>
</evidence>
<evidence type="ECO:0000256" key="2">
    <source>
        <dbReference type="ARBA" id="ARBA00022448"/>
    </source>
</evidence>
<keyword evidence="6" id="KW-0732">Signal</keyword>
<feature type="chain" id="PRO_5043662222" description="Non-specific lipid-transfer protein" evidence="6">
    <location>
        <begin position="29"/>
        <end position="449"/>
    </location>
</feature>